<keyword evidence="3" id="KW-1185">Reference proteome</keyword>
<dbReference type="Gene3D" id="3.40.50.1460">
    <property type="match status" value="1"/>
</dbReference>
<evidence type="ECO:0000256" key="1">
    <source>
        <dbReference type="SAM" id="MobiDB-lite"/>
    </source>
</evidence>
<proteinExistence type="predicted"/>
<dbReference type="Proteomes" id="UP000269396">
    <property type="component" value="Unassembled WGS sequence"/>
</dbReference>
<dbReference type="AlphaFoldDB" id="A0A183PNR8"/>
<reference evidence="2 3" key="1">
    <citation type="submission" date="2018-11" db="EMBL/GenBank/DDBJ databases">
        <authorList>
            <consortium name="Pathogen Informatics"/>
        </authorList>
    </citation>
    <scope>NUCLEOTIDE SEQUENCE [LARGE SCALE GENOMIC DNA]</scope>
    <source>
        <strain>Denwood</strain>
        <strain evidence="3">Zambia</strain>
    </source>
</reference>
<dbReference type="InterPro" id="IPR029030">
    <property type="entry name" value="Caspase-like_dom_sf"/>
</dbReference>
<accession>A0A183PNR8</accession>
<evidence type="ECO:0000313" key="2">
    <source>
        <dbReference type="EMBL" id="VDP70117.1"/>
    </source>
</evidence>
<gene>
    <name evidence="2" type="ORF">SMTD_LOCUS16004</name>
</gene>
<organism evidence="2 3">
    <name type="scientific">Schistosoma mattheei</name>
    <dbReference type="NCBI Taxonomy" id="31246"/>
    <lineage>
        <taxon>Eukaryota</taxon>
        <taxon>Metazoa</taxon>
        <taxon>Spiralia</taxon>
        <taxon>Lophotrochozoa</taxon>
        <taxon>Platyhelminthes</taxon>
        <taxon>Trematoda</taxon>
        <taxon>Digenea</taxon>
        <taxon>Strigeidida</taxon>
        <taxon>Schistosomatoidea</taxon>
        <taxon>Schistosomatidae</taxon>
        <taxon>Schistosoma</taxon>
    </lineage>
</organism>
<dbReference type="EMBL" id="UZAL01036599">
    <property type="protein sequence ID" value="VDP70117.1"/>
    <property type="molecule type" value="Genomic_DNA"/>
</dbReference>
<evidence type="ECO:0000313" key="3">
    <source>
        <dbReference type="Proteomes" id="UP000269396"/>
    </source>
</evidence>
<name>A0A183PNR8_9TREM</name>
<feature type="compositionally biased region" description="Low complexity" evidence="1">
    <location>
        <begin position="76"/>
        <end position="100"/>
    </location>
</feature>
<protein>
    <submittedName>
        <fullName evidence="2">Uncharacterized protein</fullName>
    </submittedName>
</protein>
<dbReference type="STRING" id="31246.A0A183PNR8"/>
<dbReference type="SUPFAM" id="SSF52129">
    <property type="entry name" value="Caspase-like"/>
    <property type="match status" value="1"/>
</dbReference>
<feature type="region of interest" description="Disordered" evidence="1">
    <location>
        <begin position="76"/>
        <end position="107"/>
    </location>
</feature>
<sequence>MLCAHGSNEPCIAACKNNTAFATTLQDNPILQPENIDQLAHQQKKESEDKNICQLITNNISNITNKVEMDALTTVTTTTTTTTSTTTTTTNNNNNNNNNNNEDDSDDYYKMNSTRKGICLIINNMMFWHSDFQVSCD</sequence>